<dbReference type="Pfam" id="PF00069">
    <property type="entry name" value="Pkinase"/>
    <property type="match status" value="1"/>
</dbReference>
<feature type="domain" description="Protein kinase" evidence="2">
    <location>
        <begin position="85"/>
        <end position="445"/>
    </location>
</feature>
<dbReference type="PANTHER" id="PTHR46863">
    <property type="entry name" value="OS09G0572100 PROTEIN"/>
    <property type="match status" value="1"/>
</dbReference>
<name>A0A9Q0KZ04_9MAGN</name>
<dbReference type="Gene3D" id="1.10.510.10">
    <property type="entry name" value="Transferase(Phosphotransferase) domain 1"/>
    <property type="match status" value="1"/>
</dbReference>
<comment type="caution">
    <text evidence="3">The sequence shown here is derived from an EMBL/GenBank/DDBJ whole genome shotgun (WGS) entry which is preliminary data.</text>
</comment>
<evidence type="ECO:0000313" key="3">
    <source>
        <dbReference type="EMBL" id="KAJ4979250.1"/>
    </source>
</evidence>
<gene>
    <name evidence="3" type="ORF">NE237_010030</name>
</gene>
<accession>A0A9Q0KZ04</accession>
<organism evidence="3 4">
    <name type="scientific">Protea cynaroides</name>
    <dbReference type="NCBI Taxonomy" id="273540"/>
    <lineage>
        <taxon>Eukaryota</taxon>
        <taxon>Viridiplantae</taxon>
        <taxon>Streptophyta</taxon>
        <taxon>Embryophyta</taxon>
        <taxon>Tracheophyta</taxon>
        <taxon>Spermatophyta</taxon>
        <taxon>Magnoliopsida</taxon>
        <taxon>Proteales</taxon>
        <taxon>Proteaceae</taxon>
        <taxon>Protea</taxon>
    </lineage>
</organism>
<feature type="region of interest" description="Disordered" evidence="1">
    <location>
        <begin position="17"/>
        <end position="91"/>
    </location>
</feature>
<dbReference type="SUPFAM" id="SSF56112">
    <property type="entry name" value="Protein kinase-like (PK-like)"/>
    <property type="match status" value="1"/>
</dbReference>
<evidence type="ECO:0000256" key="1">
    <source>
        <dbReference type="SAM" id="MobiDB-lite"/>
    </source>
</evidence>
<dbReference type="OrthoDB" id="4062651at2759"/>
<dbReference type="InterPro" id="IPR000719">
    <property type="entry name" value="Prot_kinase_dom"/>
</dbReference>
<feature type="compositionally biased region" description="Basic and acidic residues" evidence="1">
    <location>
        <begin position="301"/>
        <end position="312"/>
    </location>
</feature>
<protein>
    <recommendedName>
        <fullName evidence="2">Protein kinase domain-containing protein</fullName>
    </recommendedName>
</protein>
<dbReference type="EMBL" id="JAMYWD010000002">
    <property type="protein sequence ID" value="KAJ4979250.1"/>
    <property type="molecule type" value="Genomic_DNA"/>
</dbReference>
<proteinExistence type="predicted"/>
<dbReference type="GO" id="GO:0005524">
    <property type="term" value="F:ATP binding"/>
    <property type="evidence" value="ECO:0007669"/>
    <property type="project" value="InterPro"/>
</dbReference>
<feature type="compositionally biased region" description="Polar residues" evidence="1">
    <location>
        <begin position="34"/>
        <end position="55"/>
    </location>
</feature>
<dbReference type="GO" id="GO:0004672">
    <property type="term" value="F:protein kinase activity"/>
    <property type="evidence" value="ECO:0007669"/>
    <property type="project" value="InterPro"/>
</dbReference>
<feature type="region of interest" description="Disordered" evidence="1">
    <location>
        <begin position="293"/>
        <end position="314"/>
    </location>
</feature>
<keyword evidence="4" id="KW-1185">Reference proteome</keyword>
<reference evidence="3" key="1">
    <citation type="journal article" date="2023" name="Plant J.">
        <title>The genome of the king protea, Protea cynaroides.</title>
        <authorList>
            <person name="Chang J."/>
            <person name="Duong T.A."/>
            <person name="Schoeman C."/>
            <person name="Ma X."/>
            <person name="Roodt D."/>
            <person name="Barker N."/>
            <person name="Li Z."/>
            <person name="Van de Peer Y."/>
            <person name="Mizrachi E."/>
        </authorList>
    </citation>
    <scope>NUCLEOTIDE SEQUENCE</scope>
    <source>
        <tissue evidence="3">Young leaves</tissue>
    </source>
</reference>
<dbReference type="Gene3D" id="3.30.200.20">
    <property type="entry name" value="Phosphorylase Kinase, domain 1"/>
    <property type="match status" value="1"/>
</dbReference>
<dbReference type="PROSITE" id="PS50011">
    <property type="entry name" value="PROTEIN_KINASE_DOM"/>
    <property type="match status" value="1"/>
</dbReference>
<dbReference type="PANTHER" id="PTHR46863:SF1">
    <property type="entry name" value="PROTEIN KINASE SUPERFAMILY PROTEIN"/>
    <property type="match status" value="1"/>
</dbReference>
<sequence length="467" mass="51796">MCTSCFSCWGNVSICGSKSTTDDATEPTAPPRTQSSRTPGPSKRFSSMESRTPPMSSIPSIAESSTSRSNTSSAFNSSSSSNRDYSKASNSSKTSLSSIRESLPENPHIYSFSEICAATNNFLAKRFPSSSAAWRCSLKGKDVIIFQRRLRRSMEASRLRERLSLICRSHHASLTNLLGASTSGEQIYLVYEFVNGANLADCLRNPKNPNFTVLSNWMLRMQVALDMANGLDYIHSSLGLNQNFVHNHIKSTNVIITDQPSFHAMICQFGTAELCGEIPEYQHQPQEENLEITEASSSKLKRSDSRGMRFEGTRGYMSPEFQTTGIGTQKSDVFAFGVVLLELLSGEEPLKYKMEKETGNYRRVSVIETAREAMGDERTGSGEGKEVGGGGEGRLRRWVDRRLKDSFPVEVAEKMTRLALDCVDEDPDKRPHMQVVTGKISKLFLKSERWSNMMGVPSAITVSFAPR</sequence>
<evidence type="ECO:0000259" key="2">
    <source>
        <dbReference type="PROSITE" id="PS50011"/>
    </source>
</evidence>
<dbReference type="InterPro" id="IPR011009">
    <property type="entry name" value="Kinase-like_dom_sf"/>
</dbReference>
<feature type="compositionally biased region" description="Low complexity" evidence="1">
    <location>
        <begin position="57"/>
        <end position="91"/>
    </location>
</feature>
<dbReference type="AlphaFoldDB" id="A0A9Q0KZ04"/>
<dbReference type="Proteomes" id="UP001141806">
    <property type="component" value="Unassembled WGS sequence"/>
</dbReference>
<evidence type="ECO:0000313" key="4">
    <source>
        <dbReference type="Proteomes" id="UP001141806"/>
    </source>
</evidence>